<dbReference type="SUPFAM" id="SSF46785">
    <property type="entry name" value="Winged helix' DNA-binding domain"/>
    <property type="match status" value="1"/>
</dbReference>
<dbReference type="PRINTS" id="PR00778">
    <property type="entry name" value="HTHARSR"/>
</dbReference>
<keyword evidence="6" id="KW-1185">Reference proteome</keyword>
<reference evidence="5 6" key="1">
    <citation type="submission" date="2022-06" db="EMBL/GenBank/DDBJ databases">
        <title>Dyella sp. Sa strain:Sa Genome sequencing.</title>
        <authorList>
            <person name="Park S."/>
        </authorList>
    </citation>
    <scope>NUCLEOTIDE SEQUENCE [LARGE SCALE GENOMIC DNA]</scope>
    <source>
        <strain evidence="5 6">Sa</strain>
    </source>
</reference>
<dbReference type="InterPro" id="IPR036388">
    <property type="entry name" value="WH-like_DNA-bd_sf"/>
</dbReference>
<evidence type="ECO:0000256" key="2">
    <source>
        <dbReference type="ARBA" id="ARBA00023125"/>
    </source>
</evidence>
<dbReference type="InterPro" id="IPR036390">
    <property type="entry name" value="WH_DNA-bd_sf"/>
</dbReference>
<evidence type="ECO:0000256" key="1">
    <source>
        <dbReference type="ARBA" id="ARBA00023015"/>
    </source>
</evidence>
<accession>A0ABT1FDT8</accession>
<protein>
    <submittedName>
        <fullName evidence="5">Metalloregulator ArsR/SmtB family transcription factor</fullName>
    </submittedName>
</protein>
<evidence type="ECO:0000313" key="5">
    <source>
        <dbReference type="EMBL" id="MCP1375489.1"/>
    </source>
</evidence>
<dbReference type="PANTHER" id="PTHR43132">
    <property type="entry name" value="ARSENICAL RESISTANCE OPERON REPRESSOR ARSR-RELATED"/>
    <property type="match status" value="1"/>
</dbReference>
<sequence length="119" mass="12717">MKSSHPPPPVELDIDAMRENADQAASLLKVLANGQRLRILCLLLGGERSVSDLHASMTLSQSALSQHLARLRQDGLVTTRREAQTIYYALTPGPALQVIEALHGIYCAPATGDDCAAIG</sequence>
<name>A0ABT1FDT8_9GAMM</name>
<comment type="caution">
    <text evidence="5">The sequence shown here is derived from an EMBL/GenBank/DDBJ whole genome shotgun (WGS) entry which is preliminary data.</text>
</comment>
<organism evidence="5 6">
    <name type="scientific">Dyella lutea</name>
    <dbReference type="NCBI Taxonomy" id="2950441"/>
    <lineage>
        <taxon>Bacteria</taxon>
        <taxon>Pseudomonadati</taxon>
        <taxon>Pseudomonadota</taxon>
        <taxon>Gammaproteobacteria</taxon>
        <taxon>Lysobacterales</taxon>
        <taxon>Rhodanobacteraceae</taxon>
        <taxon>Dyella</taxon>
    </lineage>
</organism>
<dbReference type="InterPro" id="IPR001845">
    <property type="entry name" value="HTH_ArsR_DNA-bd_dom"/>
</dbReference>
<keyword evidence="1" id="KW-0805">Transcription regulation</keyword>
<dbReference type="Pfam" id="PF01022">
    <property type="entry name" value="HTH_5"/>
    <property type="match status" value="1"/>
</dbReference>
<dbReference type="InterPro" id="IPR011991">
    <property type="entry name" value="ArsR-like_HTH"/>
</dbReference>
<dbReference type="PROSITE" id="PS50987">
    <property type="entry name" value="HTH_ARSR_2"/>
    <property type="match status" value="1"/>
</dbReference>
<proteinExistence type="predicted"/>
<dbReference type="CDD" id="cd00090">
    <property type="entry name" value="HTH_ARSR"/>
    <property type="match status" value="1"/>
</dbReference>
<dbReference type="InterPro" id="IPR051011">
    <property type="entry name" value="Metal_resp_trans_reg"/>
</dbReference>
<feature type="domain" description="HTH arsR-type" evidence="4">
    <location>
        <begin position="16"/>
        <end position="110"/>
    </location>
</feature>
<dbReference type="PANTHER" id="PTHR43132:SF2">
    <property type="entry name" value="ARSENICAL RESISTANCE OPERON REPRESSOR ARSR-RELATED"/>
    <property type="match status" value="1"/>
</dbReference>
<evidence type="ECO:0000313" key="6">
    <source>
        <dbReference type="Proteomes" id="UP001204615"/>
    </source>
</evidence>
<gene>
    <name evidence="5" type="ORF">NC595_15675</name>
</gene>
<dbReference type="NCBIfam" id="NF033788">
    <property type="entry name" value="HTH_metalloreg"/>
    <property type="match status" value="1"/>
</dbReference>
<dbReference type="Gene3D" id="1.10.10.10">
    <property type="entry name" value="Winged helix-like DNA-binding domain superfamily/Winged helix DNA-binding domain"/>
    <property type="match status" value="1"/>
</dbReference>
<dbReference type="RefSeq" id="WP_253568000.1">
    <property type="nucleotide sequence ID" value="NZ_JAMZEK010000003.1"/>
</dbReference>
<dbReference type="Proteomes" id="UP001204615">
    <property type="component" value="Unassembled WGS sequence"/>
</dbReference>
<dbReference type="EMBL" id="JAMZEK010000003">
    <property type="protein sequence ID" value="MCP1375489.1"/>
    <property type="molecule type" value="Genomic_DNA"/>
</dbReference>
<evidence type="ECO:0000259" key="4">
    <source>
        <dbReference type="PROSITE" id="PS50987"/>
    </source>
</evidence>
<keyword evidence="2" id="KW-0238">DNA-binding</keyword>
<dbReference type="SMART" id="SM00418">
    <property type="entry name" value="HTH_ARSR"/>
    <property type="match status" value="1"/>
</dbReference>
<evidence type="ECO:0000256" key="3">
    <source>
        <dbReference type="ARBA" id="ARBA00023163"/>
    </source>
</evidence>
<keyword evidence="3" id="KW-0804">Transcription</keyword>